<evidence type="ECO:0000313" key="1">
    <source>
        <dbReference type="EMBL" id="GAA1998673.1"/>
    </source>
</evidence>
<dbReference type="RefSeq" id="WP_344066641.1">
    <property type="nucleotide sequence ID" value="NZ_BAAAOH010000001.1"/>
</dbReference>
<proteinExistence type="predicted"/>
<sequence>MTSGERYTTVSFIPTLSYSVPVEGWSNLEDTPGNFLLVPPDQSLAGVNAGTSDYLGVYTSIVAAQFTDGGTCDDLEAVPGVEATPDAIVQWLGKQSALTVSDPVATSIGGLEGQRVDVRIADGATMPSCTDPESGEQVPVFLLFIGVAPSSLAHGVIPDMTLRLYLLDYDGEVLVIEVDDIDAAPATLDQLSAVVDDFAFSS</sequence>
<name>A0ABP5EMN5_9MICO</name>
<protein>
    <submittedName>
        <fullName evidence="1">Uncharacterized protein</fullName>
    </submittedName>
</protein>
<reference evidence="2" key="1">
    <citation type="journal article" date="2019" name="Int. J. Syst. Evol. Microbiol.">
        <title>The Global Catalogue of Microorganisms (GCM) 10K type strain sequencing project: providing services to taxonomists for standard genome sequencing and annotation.</title>
        <authorList>
            <consortium name="The Broad Institute Genomics Platform"/>
            <consortium name="The Broad Institute Genome Sequencing Center for Infectious Disease"/>
            <person name="Wu L."/>
            <person name="Ma J."/>
        </authorList>
    </citation>
    <scope>NUCLEOTIDE SEQUENCE [LARGE SCALE GENOMIC DNA]</scope>
    <source>
        <strain evidence="2">JCM 14902</strain>
    </source>
</reference>
<dbReference type="EMBL" id="BAAAOH010000001">
    <property type="protein sequence ID" value="GAA1998673.1"/>
    <property type="molecule type" value="Genomic_DNA"/>
</dbReference>
<evidence type="ECO:0000313" key="2">
    <source>
        <dbReference type="Proteomes" id="UP001500326"/>
    </source>
</evidence>
<comment type="caution">
    <text evidence="1">The sequence shown here is derived from an EMBL/GenBank/DDBJ whole genome shotgun (WGS) entry which is preliminary data.</text>
</comment>
<dbReference type="Proteomes" id="UP001500326">
    <property type="component" value="Unassembled WGS sequence"/>
</dbReference>
<keyword evidence="2" id="KW-1185">Reference proteome</keyword>
<gene>
    <name evidence="1" type="ORF">GCM10009777_39960</name>
</gene>
<organism evidence="1 2">
    <name type="scientific">Microbacterium pumilum</name>
    <dbReference type="NCBI Taxonomy" id="344165"/>
    <lineage>
        <taxon>Bacteria</taxon>
        <taxon>Bacillati</taxon>
        <taxon>Actinomycetota</taxon>
        <taxon>Actinomycetes</taxon>
        <taxon>Micrococcales</taxon>
        <taxon>Microbacteriaceae</taxon>
        <taxon>Microbacterium</taxon>
    </lineage>
</organism>
<accession>A0ABP5EMN5</accession>